<keyword evidence="2" id="KW-1185">Reference proteome</keyword>
<accession>A0A176WIE0</accession>
<sequence length="285" mass="32499">MGKPIHGARILWSFNDKIAKYKFEWRPSNVSTEKPLVEGEEGEDKTETKIDTLGQRLRPLSQQEATLGKDLWSLCKQTLDVREEIEKSLEVLPSCKSALEQFAATIGKTNTQKSKLTLCQVFLSIVKFNRGEGPLACKPKLAEFSLSDLVSERIVPLVKYLDRKMMNNLVPTSSASSYVELVRRRTKAKATTIDGVTEQIGILTSECATMTIGRTIALQEREGQLQAKELKCKDLRRKLIAERSLCMHKEQECKALQIEVCIVRKEKEELRDGLEESWRMFEKEF</sequence>
<gene>
    <name evidence="1" type="ORF">AXG93_3671s1220</name>
</gene>
<proteinExistence type="predicted"/>
<evidence type="ECO:0000313" key="2">
    <source>
        <dbReference type="Proteomes" id="UP000077202"/>
    </source>
</evidence>
<reference evidence="1" key="1">
    <citation type="submission" date="2016-03" db="EMBL/GenBank/DDBJ databases">
        <title>Mechanisms controlling the formation of the plant cell surface in tip-growing cells are functionally conserved among land plants.</title>
        <authorList>
            <person name="Honkanen S."/>
            <person name="Jones V.A."/>
            <person name="Morieri G."/>
            <person name="Champion C."/>
            <person name="Hetherington A.J."/>
            <person name="Kelly S."/>
            <person name="Saint-Marcoux D."/>
            <person name="Proust H."/>
            <person name="Prescott H."/>
            <person name="Dolan L."/>
        </authorList>
    </citation>
    <scope>NUCLEOTIDE SEQUENCE [LARGE SCALE GENOMIC DNA]</scope>
    <source>
        <tissue evidence="1">Whole gametophyte</tissue>
    </source>
</reference>
<comment type="caution">
    <text evidence="1">The sequence shown here is derived from an EMBL/GenBank/DDBJ whole genome shotgun (WGS) entry which is preliminary data.</text>
</comment>
<evidence type="ECO:0000313" key="1">
    <source>
        <dbReference type="EMBL" id="OAE32403.1"/>
    </source>
</evidence>
<dbReference type="Proteomes" id="UP000077202">
    <property type="component" value="Unassembled WGS sequence"/>
</dbReference>
<protein>
    <submittedName>
        <fullName evidence="1">Uncharacterized protein</fullName>
    </submittedName>
</protein>
<dbReference type="EMBL" id="LVLJ01000837">
    <property type="protein sequence ID" value="OAE32403.1"/>
    <property type="molecule type" value="Genomic_DNA"/>
</dbReference>
<organism evidence="1 2">
    <name type="scientific">Marchantia polymorpha subsp. ruderalis</name>
    <dbReference type="NCBI Taxonomy" id="1480154"/>
    <lineage>
        <taxon>Eukaryota</taxon>
        <taxon>Viridiplantae</taxon>
        <taxon>Streptophyta</taxon>
        <taxon>Embryophyta</taxon>
        <taxon>Marchantiophyta</taxon>
        <taxon>Marchantiopsida</taxon>
        <taxon>Marchantiidae</taxon>
        <taxon>Marchantiales</taxon>
        <taxon>Marchantiaceae</taxon>
        <taxon>Marchantia</taxon>
    </lineage>
</organism>
<name>A0A176WIE0_MARPO</name>
<dbReference type="AlphaFoldDB" id="A0A176WIE0"/>